<organism evidence="8 9">
    <name type="scientific">Virgibacillus alimentarius</name>
    <dbReference type="NCBI Taxonomy" id="698769"/>
    <lineage>
        <taxon>Bacteria</taxon>
        <taxon>Bacillati</taxon>
        <taxon>Bacillota</taxon>
        <taxon>Bacilli</taxon>
        <taxon>Bacillales</taxon>
        <taxon>Bacillaceae</taxon>
        <taxon>Virgibacillus</taxon>
    </lineage>
</organism>
<dbReference type="Pfam" id="PF01202">
    <property type="entry name" value="SKI"/>
    <property type="match status" value="1"/>
</dbReference>
<keyword evidence="7" id="KW-0460">Magnesium</keyword>
<feature type="binding site" evidence="7">
    <location>
        <position position="15"/>
    </location>
    <ligand>
        <name>Mg(2+)</name>
        <dbReference type="ChEBI" id="CHEBI:18420"/>
    </ligand>
</feature>
<comment type="subcellular location">
    <subcellularLocation>
        <location evidence="7">Cytoplasm</location>
    </subcellularLocation>
</comment>
<reference evidence="8 9" key="1">
    <citation type="submission" date="2021-03" db="EMBL/GenBank/DDBJ databases">
        <title>Genomic Encyclopedia of Type Strains, Phase IV (KMG-IV): sequencing the most valuable type-strain genomes for metagenomic binning, comparative biology and taxonomic classification.</title>
        <authorList>
            <person name="Goeker M."/>
        </authorList>
    </citation>
    <scope>NUCLEOTIDE SEQUENCE [LARGE SCALE GENOMIC DNA]</scope>
    <source>
        <strain evidence="8 9">DSM 25790</strain>
    </source>
</reference>
<feature type="binding site" evidence="7">
    <location>
        <position position="76"/>
    </location>
    <ligand>
        <name>substrate</name>
    </ligand>
</feature>
<dbReference type="Gene3D" id="3.40.50.300">
    <property type="entry name" value="P-loop containing nucleotide triphosphate hydrolases"/>
    <property type="match status" value="1"/>
</dbReference>
<feature type="binding site" evidence="7">
    <location>
        <position position="131"/>
    </location>
    <ligand>
        <name>substrate</name>
    </ligand>
</feature>
<keyword evidence="6 7" id="KW-0057">Aromatic amino acid biosynthesis</keyword>
<dbReference type="Proteomes" id="UP001519294">
    <property type="component" value="Unassembled WGS sequence"/>
</dbReference>
<evidence type="ECO:0000256" key="6">
    <source>
        <dbReference type="ARBA" id="ARBA00023141"/>
    </source>
</evidence>
<dbReference type="RefSeq" id="WP_226370620.1">
    <property type="nucleotide sequence ID" value="NZ_JAGIKX010000002.1"/>
</dbReference>
<comment type="caution">
    <text evidence="7">Lacks conserved residue(s) required for the propagation of feature annotation.</text>
</comment>
<keyword evidence="2 7" id="KW-0808">Transferase</keyword>
<proteinExistence type="inferred from homology"/>
<evidence type="ECO:0000256" key="7">
    <source>
        <dbReference type="HAMAP-Rule" id="MF_00109"/>
    </source>
</evidence>
<evidence type="ECO:0000256" key="3">
    <source>
        <dbReference type="ARBA" id="ARBA00022741"/>
    </source>
</evidence>
<gene>
    <name evidence="7" type="primary">aroK</name>
    <name evidence="8" type="ORF">J2Z81_000430</name>
</gene>
<name>A0ABS4S4T2_9BACI</name>
<feature type="binding site" evidence="7">
    <location>
        <position position="114"/>
    </location>
    <ligand>
        <name>ATP</name>
        <dbReference type="ChEBI" id="CHEBI:30616"/>
    </ligand>
</feature>
<keyword evidence="1 7" id="KW-0028">Amino-acid biosynthesis</keyword>
<keyword evidence="5 7" id="KW-0067">ATP-binding</keyword>
<evidence type="ECO:0000256" key="1">
    <source>
        <dbReference type="ARBA" id="ARBA00022605"/>
    </source>
</evidence>
<keyword evidence="9" id="KW-1185">Reference proteome</keyword>
<dbReference type="InterPro" id="IPR027417">
    <property type="entry name" value="P-loop_NTPase"/>
</dbReference>
<keyword evidence="7" id="KW-0479">Metal-binding</keyword>
<dbReference type="InterPro" id="IPR031322">
    <property type="entry name" value="Shikimate/glucono_kinase"/>
</dbReference>
<dbReference type="InterPro" id="IPR000623">
    <property type="entry name" value="Shikimate_kinase/TSH1"/>
</dbReference>
<comment type="similarity">
    <text evidence="7">Belongs to the shikimate kinase family.</text>
</comment>
<dbReference type="PRINTS" id="PR01100">
    <property type="entry name" value="SHIKIMTKNASE"/>
</dbReference>
<dbReference type="CDD" id="cd00464">
    <property type="entry name" value="SK"/>
    <property type="match status" value="1"/>
</dbReference>
<comment type="pathway">
    <text evidence="7">Metabolic intermediate biosynthesis; chorismate biosynthesis; chorismate from D-erythrose 4-phosphate and phosphoenolpyruvate: step 5/7.</text>
</comment>
<evidence type="ECO:0000256" key="2">
    <source>
        <dbReference type="ARBA" id="ARBA00022679"/>
    </source>
</evidence>
<accession>A0ABS4S4T2</accession>
<dbReference type="PANTHER" id="PTHR21087:SF16">
    <property type="entry name" value="SHIKIMATE KINASE 1, CHLOROPLASTIC"/>
    <property type="match status" value="1"/>
</dbReference>
<comment type="cofactor">
    <cofactor evidence="7">
        <name>Mg(2+)</name>
        <dbReference type="ChEBI" id="CHEBI:18420"/>
    </cofactor>
    <text evidence="7">Binds 1 Mg(2+) ion per subunit.</text>
</comment>
<dbReference type="EC" id="2.7.1.71" evidence="7"/>
<comment type="catalytic activity">
    <reaction evidence="7">
        <text>shikimate + ATP = 3-phosphoshikimate + ADP + H(+)</text>
        <dbReference type="Rhea" id="RHEA:13121"/>
        <dbReference type="ChEBI" id="CHEBI:15378"/>
        <dbReference type="ChEBI" id="CHEBI:30616"/>
        <dbReference type="ChEBI" id="CHEBI:36208"/>
        <dbReference type="ChEBI" id="CHEBI:145989"/>
        <dbReference type="ChEBI" id="CHEBI:456216"/>
        <dbReference type="EC" id="2.7.1.71"/>
    </reaction>
</comment>
<sequence length="163" mass="18812">MTTIYLIGFMGSGKSSIGKKLSEMMDVTQADTDIFVEEKHQMSIADIFKNDGESAFRTYETEALKQITDKIISTGGGIVEKDVNRSFMRKNGFIIYLQTSFDTIARRLQNDQERPLWQKNMSDQKKMYERRAEMYKSCCDYIVVTDNKSINEIAKEIINLLKC</sequence>
<dbReference type="HAMAP" id="MF_00109">
    <property type="entry name" value="Shikimate_kinase"/>
    <property type="match status" value="1"/>
</dbReference>
<evidence type="ECO:0000313" key="8">
    <source>
        <dbReference type="EMBL" id="MBP2256497.1"/>
    </source>
</evidence>
<evidence type="ECO:0000256" key="4">
    <source>
        <dbReference type="ARBA" id="ARBA00022777"/>
    </source>
</evidence>
<feature type="binding site" evidence="7">
    <location>
        <begin position="11"/>
        <end position="16"/>
    </location>
    <ligand>
        <name>ATP</name>
        <dbReference type="ChEBI" id="CHEBI:30616"/>
    </ligand>
</feature>
<keyword evidence="7" id="KW-0963">Cytoplasm</keyword>
<dbReference type="SUPFAM" id="SSF52540">
    <property type="entry name" value="P-loop containing nucleoside triphosphate hydrolases"/>
    <property type="match status" value="1"/>
</dbReference>
<keyword evidence="4 7" id="KW-0418">Kinase</keyword>
<dbReference type="EMBL" id="JAGIKX010000002">
    <property type="protein sequence ID" value="MBP2256497.1"/>
    <property type="molecule type" value="Genomic_DNA"/>
</dbReference>
<dbReference type="GO" id="GO:0004765">
    <property type="term" value="F:shikimate kinase activity"/>
    <property type="evidence" value="ECO:0007669"/>
    <property type="project" value="UniProtKB-EC"/>
</dbReference>
<keyword evidence="3 7" id="KW-0547">Nucleotide-binding</keyword>
<feature type="binding site" evidence="7">
    <location>
        <position position="33"/>
    </location>
    <ligand>
        <name>substrate</name>
    </ligand>
</feature>
<dbReference type="PANTHER" id="PTHR21087">
    <property type="entry name" value="SHIKIMATE KINASE"/>
    <property type="match status" value="1"/>
</dbReference>
<comment type="caution">
    <text evidence="8">The sequence shown here is derived from an EMBL/GenBank/DDBJ whole genome shotgun (WGS) entry which is preliminary data.</text>
</comment>
<comment type="function">
    <text evidence="7">Catalyzes the specific phosphorylation of the 3-hydroxyl group of shikimic acid using ATP as a cosubstrate.</text>
</comment>
<feature type="binding site" evidence="7">
    <location>
        <position position="57"/>
    </location>
    <ligand>
        <name>substrate</name>
    </ligand>
</feature>
<evidence type="ECO:0000256" key="5">
    <source>
        <dbReference type="ARBA" id="ARBA00022840"/>
    </source>
</evidence>
<comment type="subunit">
    <text evidence="7">Monomer.</text>
</comment>
<protein>
    <recommendedName>
        <fullName evidence="7">Shikimate kinase</fullName>
        <shortName evidence="7">SK</shortName>
        <ecNumber evidence="7">2.7.1.71</ecNumber>
    </recommendedName>
</protein>
<evidence type="ECO:0000313" key="9">
    <source>
        <dbReference type="Proteomes" id="UP001519294"/>
    </source>
</evidence>